<protein>
    <submittedName>
        <fullName evidence="1">Gamma carbonic anhydrase family protein</fullName>
    </submittedName>
</protein>
<comment type="caution">
    <text evidence="1">The sequence shown here is derived from an EMBL/GenBank/DDBJ whole genome shotgun (WGS) entry which is preliminary data.</text>
</comment>
<dbReference type="EMBL" id="NRRY01000039">
    <property type="protein sequence ID" value="MBK1620425.1"/>
    <property type="molecule type" value="Genomic_DNA"/>
</dbReference>
<dbReference type="SUPFAM" id="SSF51161">
    <property type="entry name" value="Trimeric LpxA-like enzymes"/>
    <property type="match status" value="1"/>
</dbReference>
<evidence type="ECO:0000313" key="2">
    <source>
        <dbReference type="Proteomes" id="UP001138768"/>
    </source>
</evidence>
<dbReference type="RefSeq" id="WP_200247349.1">
    <property type="nucleotide sequence ID" value="NZ_NRRY01000039.1"/>
</dbReference>
<dbReference type="InterPro" id="IPR047324">
    <property type="entry name" value="LbH_gamma_CA-like"/>
</dbReference>
<dbReference type="CDD" id="cd04645">
    <property type="entry name" value="LbH_gamma_CA_like"/>
    <property type="match status" value="1"/>
</dbReference>
<evidence type="ECO:0000313" key="1">
    <source>
        <dbReference type="EMBL" id="MBK1620425.1"/>
    </source>
</evidence>
<organism evidence="1 2">
    <name type="scientific">Lamprobacter modestohalophilus</name>
    <dbReference type="NCBI Taxonomy" id="1064514"/>
    <lineage>
        <taxon>Bacteria</taxon>
        <taxon>Pseudomonadati</taxon>
        <taxon>Pseudomonadota</taxon>
        <taxon>Gammaproteobacteria</taxon>
        <taxon>Chromatiales</taxon>
        <taxon>Chromatiaceae</taxon>
        <taxon>Lamprobacter</taxon>
    </lineage>
</organism>
<dbReference type="AlphaFoldDB" id="A0A9X0WB98"/>
<dbReference type="PANTHER" id="PTHR13061:SF56">
    <property type="entry name" value="PROTEIN YRDA"/>
    <property type="match status" value="1"/>
</dbReference>
<proteinExistence type="predicted"/>
<accession>A0A9X0WB98</accession>
<dbReference type="PANTHER" id="PTHR13061">
    <property type="entry name" value="DYNACTIN SUBUNIT P25"/>
    <property type="match status" value="1"/>
</dbReference>
<dbReference type="InterPro" id="IPR011004">
    <property type="entry name" value="Trimer_LpxA-like_sf"/>
</dbReference>
<dbReference type="InterPro" id="IPR050484">
    <property type="entry name" value="Transf_Hexapept/Carb_Anhydrase"/>
</dbReference>
<reference evidence="1 2" key="1">
    <citation type="journal article" date="2020" name="Microorganisms">
        <title>Osmotic Adaptation and Compatible Solute Biosynthesis of Phototrophic Bacteria as Revealed from Genome Analyses.</title>
        <authorList>
            <person name="Imhoff J.F."/>
            <person name="Rahn T."/>
            <person name="Kunzel S."/>
            <person name="Keller A."/>
            <person name="Neulinger S.C."/>
        </authorList>
    </citation>
    <scope>NUCLEOTIDE SEQUENCE [LARGE SCALE GENOMIC DNA]</scope>
    <source>
        <strain evidence="1 2">DSM 25653</strain>
    </source>
</reference>
<name>A0A9X0WB98_9GAMM</name>
<dbReference type="Proteomes" id="UP001138768">
    <property type="component" value="Unassembled WGS sequence"/>
</dbReference>
<keyword evidence="2" id="KW-1185">Reference proteome</keyword>
<sequence>MNNVRSYQGLEPRIAADAWIDETAVVIGNVEIQPQASVWPTAVLRGDIHRIFIGAGSNVQDGSVLHVSHDSRFLPGGAPTIVHERVTIGHHATLHGCEVHDHCLIGIGARVLDRAVLRPRLMLAAGAVVPPGKVLQSGFMYIGAPAKPARTLTDLELEYLDYAAQHYIELAIKHRATAL</sequence>
<dbReference type="Gene3D" id="2.160.10.10">
    <property type="entry name" value="Hexapeptide repeat proteins"/>
    <property type="match status" value="1"/>
</dbReference>
<gene>
    <name evidence="1" type="ORF">CKO42_18680</name>
</gene>